<feature type="DNA-binding region" description="H-T-H motif" evidence="4">
    <location>
        <begin position="31"/>
        <end position="50"/>
    </location>
</feature>
<keyword evidence="7" id="KW-1185">Reference proteome</keyword>
<dbReference type="InterPro" id="IPR036271">
    <property type="entry name" value="Tet_transcr_reg_TetR-rel_C_sf"/>
</dbReference>
<dbReference type="InterPro" id="IPR050109">
    <property type="entry name" value="HTH-type_TetR-like_transc_reg"/>
</dbReference>
<dbReference type="PROSITE" id="PS01081">
    <property type="entry name" value="HTH_TETR_1"/>
    <property type="match status" value="1"/>
</dbReference>
<accession>A0A233RWJ7</accession>
<keyword evidence="1" id="KW-0805">Transcription regulation</keyword>
<proteinExistence type="predicted"/>
<dbReference type="PANTHER" id="PTHR30055:SF234">
    <property type="entry name" value="HTH-TYPE TRANSCRIPTIONAL REGULATOR BETI"/>
    <property type="match status" value="1"/>
</dbReference>
<evidence type="ECO:0000256" key="3">
    <source>
        <dbReference type="ARBA" id="ARBA00023163"/>
    </source>
</evidence>
<evidence type="ECO:0000313" key="7">
    <source>
        <dbReference type="Proteomes" id="UP000215483"/>
    </source>
</evidence>
<dbReference type="InterPro" id="IPR023772">
    <property type="entry name" value="DNA-bd_HTH_TetR-type_CS"/>
</dbReference>
<dbReference type="InterPro" id="IPR047923">
    <property type="entry name" value="ArpA-like"/>
</dbReference>
<dbReference type="SUPFAM" id="SSF48498">
    <property type="entry name" value="Tetracyclin repressor-like, C-terminal domain"/>
    <property type="match status" value="1"/>
</dbReference>
<dbReference type="AlphaFoldDB" id="A0A233RWJ7"/>
<feature type="domain" description="HTH tetR-type" evidence="5">
    <location>
        <begin position="8"/>
        <end position="68"/>
    </location>
</feature>
<evidence type="ECO:0000259" key="5">
    <source>
        <dbReference type="PROSITE" id="PS50977"/>
    </source>
</evidence>
<dbReference type="EMBL" id="MCGQ01000063">
    <property type="protein sequence ID" value="OXY87762.1"/>
    <property type="molecule type" value="Genomic_DNA"/>
</dbReference>
<dbReference type="NCBIfam" id="NF041196">
    <property type="entry name" value="ScbR_bind_reg"/>
    <property type="match status" value="1"/>
</dbReference>
<dbReference type="OrthoDB" id="3237195at2"/>
<organism evidence="6 7">
    <name type="scientific">Streptomyces diastatochromogenes</name>
    <dbReference type="NCBI Taxonomy" id="42236"/>
    <lineage>
        <taxon>Bacteria</taxon>
        <taxon>Bacillati</taxon>
        <taxon>Actinomycetota</taxon>
        <taxon>Actinomycetes</taxon>
        <taxon>Kitasatosporales</taxon>
        <taxon>Streptomycetaceae</taxon>
        <taxon>Streptomyces</taxon>
    </lineage>
</organism>
<dbReference type="Gene3D" id="1.10.357.10">
    <property type="entry name" value="Tetracycline Repressor, domain 2"/>
    <property type="match status" value="1"/>
</dbReference>
<dbReference type="PANTHER" id="PTHR30055">
    <property type="entry name" value="HTH-TYPE TRANSCRIPTIONAL REGULATOR RUTR"/>
    <property type="match status" value="1"/>
</dbReference>
<reference evidence="6 7" key="1">
    <citation type="submission" date="2016-07" db="EMBL/GenBank/DDBJ databases">
        <title>Draft genome of Streptomyces diastatochromogenes.</title>
        <authorList>
            <person name="Podduturi R."/>
            <person name="Lukassen M.B."/>
            <person name="Clausen N."/>
            <person name="Nielsen J.L."/>
            <person name="Jorgensen N.O."/>
        </authorList>
    </citation>
    <scope>NUCLEOTIDE SEQUENCE [LARGE SCALE GENOMIC DNA]</scope>
    <source>
        <strain evidence="6 7">DSM 40608</strain>
    </source>
</reference>
<comment type="caution">
    <text evidence="6">The sequence shown here is derived from an EMBL/GenBank/DDBJ whole genome shotgun (WGS) entry which is preliminary data.</text>
</comment>
<name>A0A233RWJ7_STRDA</name>
<dbReference type="InterPro" id="IPR009057">
    <property type="entry name" value="Homeodomain-like_sf"/>
</dbReference>
<dbReference type="PROSITE" id="PS50977">
    <property type="entry name" value="HTH_TETR_2"/>
    <property type="match status" value="1"/>
</dbReference>
<dbReference type="Pfam" id="PF00440">
    <property type="entry name" value="TetR_N"/>
    <property type="match status" value="1"/>
</dbReference>
<evidence type="ECO:0000256" key="1">
    <source>
        <dbReference type="ARBA" id="ARBA00023015"/>
    </source>
</evidence>
<dbReference type="SUPFAM" id="SSF46689">
    <property type="entry name" value="Homeodomain-like"/>
    <property type="match status" value="1"/>
</dbReference>
<gene>
    <name evidence="6" type="ORF">BEK98_43215</name>
</gene>
<dbReference type="GO" id="GO:0000976">
    <property type="term" value="F:transcription cis-regulatory region binding"/>
    <property type="evidence" value="ECO:0007669"/>
    <property type="project" value="TreeGrafter"/>
</dbReference>
<evidence type="ECO:0000256" key="4">
    <source>
        <dbReference type="PROSITE-ProRule" id="PRU00335"/>
    </source>
</evidence>
<dbReference type="InterPro" id="IPR001647">
    <property type="entry name" value="HTH_TetR"/>
</dbReference>
<dbReference type="PRINTS" id="PR00455">
    <property type="entry name" value="HTHTETR"/>
</dbReference>
<keyword evidence="2 4" id="KW-0238">DNA-binding</keyword>
<protein>
    <recommendedName>
        <fullName evidence="5">HTH tetR-type domain-containing protein</fullName>
    </recommendedName>
</protein>
<dbReference type="RefSeq" id="WP_094222494.1">
    <property type="nucleotide sequence ID" value="NZ_MCGQ01000063.1"/>
</dbReference>
<evidence type="ECO:0000256" key="2">
    <source>
        <dbReference type="ARBA" id="ARBA00023125"/>
    </source>
</evidence>
<evidence type="ECO:0000313" key="6">
    <source>
        <dbReference type="EMBL" id="OXY87762.1"/>
    </source>
</evidence>
<keyword evidence="3" id="KW-0804">Transcription</keyword>
<sequence length="218" mass="22793">MVKQVRAVRTRQALIRAAAEAFAHDGYARASLPAISKRAGVSAGALHFHFPSKDALASEIESGAARTVEEMTAHCRSTGGSALGVLVAAIRQLVVAFAADPVMRAGFALSGDPARDGGTAVVDSWHGWVRDVVAQAQEAGELTDDLSPECVAGAVVAATVGFEVLGSGDRDWLSKERMVEFWTCLLPRLATVPGPDLARVLEGEPTGDRDAENSMAGL</sequence>
<dbReference type="Proteomes" id="UP000215483">
    <property type="component" value="Unassembled WGS sequence"/>
</dbReference>
<dbReference type="GO" id="GO:0003700">
    <property type="term" value="F:DNA-binding transcription factor activity"/>
    <property type="evidence" value="ECO:0007669"/>
    <property type="project" value="TreeGrafter"/>
</dbReference>